<dbReference type="EMBL" id="CP016768">
    <property type="protein sequence ID" value="ASY09807.1"/>
    <property type="molecule type" value="Genomic_DNA"/>
</dbReference>
<dbReference type="Gene3D" id="3.40.50.1820">
    <property type="entry name" value="alpha/beta hydrolase"/>
    <property type="match status" value="1"/>
</dbReference>
<dbReference type="GO" id="GO:0016787">
    <property type="term" value="F:hydrolase activity"/>
    <property type="evidence" value="ECO:0007669"/>
    <property type="project" value="UniProtKB-KW"/>
</dbReference>
<sequence length="269" mass="30361">MSKPVYKKFIKVGGHDLWCLKWAKNGEPVVLLHGGLSHTAKWEKNILPAVSKTHEPFAYDRTAHGYTKARKGYMHFDFQVEELVKYLKVVVKKPAHIIGWSDGGNIGLITALKYPKLVKSLVAIGANYTYDAGLSFDLNTVEASDEEVANFVKMTGQDPKLLLEIKAKAFKVWATEPKLKLSQLKKIKCPVLILAGDDEPFNSQMTWQMYEAIPNGRLAVIPGASHNLVKEKSKLMHAVIKDFYKSQDFPITRSPNRRAKQQEKILRNS</sequence>
<gene>
    <name evidence="2" type="ORF">B1s21122_05715</name>
</gene>
<evidence type="ECO:0000313" key="2">
    <source>
        <dbReference type="EMBL" id="ASY09807.1"/>
    </source>
</evidence>
<accession>A0A249JZ53</accession>
<dbReference type="InterPro" id="IPR029058">
    <property type="entry name" value="AB_hydrolase_fold"/>
</dbReference>
<evidence type="ECO:0000259" key="1">
    <source>
        <dbReference type="Pfam" id="PF00561"/>
    </source>
</evidence>
<evidence type="ECO:0000313" key="3">
    <source>
        <dbReference type="Proteomes" id="UP000217153"/>
    </source>
</evidence>
<dbReference type="PANTHER" id="PTHR43689">
    <property type="entry name" value="HYDROLASE"/>
    <property type="match status" value="1"/>
</dbReference>
<dbReference type="Pfam" id="PF00561">
    <property type="entry name" value="Abhydrolase_1"/>
    <property type="match status" value="1"/>
</dbReference>
<name>A0A249JZ53_9ACTN</name>
<dbReference type="PANTHER" id="PTHR43689:SF8">
    <property type="entry name" value="ALPHA_BETA-HYDROLASES SUPERFAMILY PROTEIN"/>
    <property type="match status" value="1"/>
</dbReference>
<feature type="domain" description="AB hydrolase-1" evidence="1">
    <location>
        <begin position="28"/>
        <end position="126"/>
    </location>
</feature>
<dbReference type="RefSeq" id="WP_095681112.1">
    <property type="nucleotide sequence ID" value="NZ_CP016768.2"/>
</dbReference>
<dbReference type="SUPFAM" id="SSF53474">
    <property type="entry name" value="alpha/beta-Hydrolases"/>
    <property type="match status" value="1"/>
</dbReference>
<dbReference type="InterPro" id="IPR000073">
    <property type="entry name" value="AB_hydrolase_1"/>
</dbReference>
<keyword evidence="3" id="KW-1185">Reference proteome</keyword>
<protein>
    <submittedName>
        <fullName evidence="2">Alpha/beta hydrolase</fullName>
    </submittedName>
</protein>
<dbReference type="OrthoDB" id="2987348at2"/>
<dbReference type="AlphaFoldDB" id="A0A249JZ53"/>
<organism evidence="2 3">
    <name type="scientific">Candidatus Nanopelagicus limnae</name>
    <dbReference type="NCBI Taxonomy" id="1884634"/>
    <lineage>
        <taxon>Bacteria</taxon>
        <taxon>Bacillati</taxon>
        <taxon>Actinomycetota</taxon>
        <taxon>Actinomycetes</taxon>
        <taxon>Candidatus Nanopelagicales</taxon>
        <taxon>Candidatus Nanopelagicaceae</taxon>
        <taxon>Candidatus Nanopelagicus</taxon>
    </lineage>
</organism>
<reference evidence="3" key="1">
    <citation type="submission" date="2016-10" db="EMBL/GenBank/DDBJ databases">
        <title>High microdiversification within the ubiquitous acI lineage of Actinobacteria.</title>
        <authorList>
            <person name="Neuenschwander S.M."/>
            <person name="Salcher M."/>
            <person name="Ghai R."/>
            <person name="Pernthaler J."/>
        </authorList>
    </citation>
    <scope>NUCLEOTIDE SEQUENCE [LARGE SCALE GENOMIC DNA]</scope>
</reference>
<proteinExistence type="predicted"/>
<keyword evidence="2" id="KW-0378">Hydrolase</keyword>
<dbReference type="KEGG" id="abam:B1s21122_05715"/>
<dbReference type="Proteomes" id="UP000217153">
    <property type="component" value="Chromosome"/>
</dbReference>